<evidence type="ECO:0000256" key="3">
    <source>
        <dbReference type="ARBA" id="ARBA00030602"/>
    </source>
</evidence>
<sequence length="322" mass="35636">MAANAAQPEEISDELSLKTIKQWQQLFGYSHMEAAELIKERRADFTRKRVSDSHWALVQSQMEPQWCDREAYEHMLELGGKAKKSTAQAKLSPAQARAVYILKLEGALDTPAKVEAAGGLRKIPQVFQGTGDDGDAAFCQVDGATKLEIESWVLGKKGLNFKPTFVRITKAFKELSPGSLYPTLGQDATLPHHRPLHLFEAAPTALPAQDQYPVWYFFYGTLADVTKLASVLSLPEGSTPLLHPATITNGKMQTWGAGKYNALVDGPEESRVTGSAFLVMTKEHEDFLRLYETDAYEVVRCTISMDSAQVPGCTFRYIGMTD</sequence>
<dbReference type="GO" id="GO:0016740">
    <property type="term" value="F:transferase activity"/>
    <property type="evidence" value="ECO:0007669"/>
    <property type="project" value="UniProtKB-KW"/>
</dbReference>
<dbReference type="RefSeq" id="XP_031874058.1">
    <property type="nucleotide sequence ID" value="XM_032010004.1"/>
</dbReference>
<dbReference type="EMBL" id="NPIC01000001">
    <property type="protein sequence ID" value="RDL41402.1"/>
    <property type="molecule type" value="Genomic_DNA"/>
</dbReference>
<dbReference type="OrthoDB" id="3262926at2759"/>
<evidence type="ECO:0000313" key="5">
    <source>
        <dbReference type="EMBL" id="RDL41402.1"/>
    </source>
</evidence>
<comment type="caution">
    <text evidence="5">The sequence shown here is derived from an EMBL/GenBank/DDBJ whole genome shotgun (WGS) entry which is preliminary data.</text>
</comment>
<proteinExistence type="inferred from homology"/>
<keyword evidence="6" id="KW-1185">Reference proteome</keyword>
<name>A0A370U0V1_9HELO</name>
<evidence type="ECO:0000256" key="1">
    <source>
        <dbReference type="ARBA" id="ARBA00008861"/>
    </source>
</evidence>
<reference evidence="5 6" key="1">
    <citation type="journal article" date="2018" name="IMA Fungus">
        <title>IMA Genome-F 9: Draft genome sequence of Annulohypoxylon stygium, Aspergillus mulundensis, Berkeleyomyces basicola (syn. Thielaviopsis basicola), Ceratocystis smalleyi, two Cercospora beticola strains, Coleophoma cylindrospora, Fusarium fracticaudum, Phialophora cf. hyalina, and Morchella septimelata.</title>
        <authorList>
            <person name="Wingfield B.D."/>
            <person name="Bills G.F."/>
            <person name="Dong Y."/>
            <person name="Huang W."/>
            <person name="Nel W.J."/>
            <person name="Swalarsk-Parry B.S."/>
            <person name="Vaghefi N."/>
            <person name="Wilken P.M."/>
            <person name="An Z."/>
            <person name="de Beer Z.W."/>
            <person name="De Vos L."/>
            <person name="Chen L."/>
            <person name="Duong T.A."/>
            <person name="Gao Y."/>
            <person name="Hammerbacher A."/>
            <person name="Kikkert J.R."/>
            <person name="Li Y."/>
            <person name="Li H."/>
            <person name="Li K."/>
            <person name="Li Q."/>
            <person name="Liu X."/>
            <person name="Ma X."/>
            <person name="Naidoo K."/>
            <person name="Pethybridge S.J."/>
            <person name="Sun J."/>
            <person name="Steenkamp E.T."/>
            <person name="van der Nest M.A."/>
            <person name="van Wyk S."/>
            <person name="Wingfield M.J."/>
            <person name="Xiong C."/>
            <person name="Yue Q."/>
            <person name="Zhang X."/>
        </authorList>
    </citation>
    <scope>NUCLEOTIDE SEQUENCE [LARGE SCALE GENOMIC DNA]</scope>
    <source>
        <strain evidence="5 6">BP 5553</strain>
    </source>
</reference>
<dbReference type="InterPro" id="IPR009288">
    <property type="entry name" value="AIG2-like_dom"/>
</dbReference>
<organism evidence="5 6">
    <name type="scientific">Venustampulla echinocandica</name>
    <dbReference type="NCBI Taxonomy" id="2656787"/>
    <lineage>
        <taxon>Eukaryota</taxon>
        <taxon>Fungi</taxon>
        <taxon>Dikarya</taxon>
        <taxon>Ascomycota</taxon>
        <taxon>Pezizomycotina</taxon>
        <taxon>Leotiomycetes</taxon>
        <taxon>Helotiales</taxon>
        <taxon>Pleuroascaceae</taxon>
        <taxon>Venustampulla</taxon>
    </lineage>
</organism>
<evidence type="ECO:0000313" key="6">
    <source>
        <dbReference type="Proteomes" id="UP000254866"/>
    </source>
</evidence>
<protein>
    <recommendedName>
        <fullName evidence="3">Putative gamma-glutamylcyclotransferase</fullName>
    </recommendedName>
</protein>
<keyword evidence="2" id="KW-0808">Transferase</keyword>
<dbReference type="Pfam" id="PF06094">
    <property type="entry name" value="GGACT"/>
    <property type="match status" value="1"/>
</dbReference>
<evidence type="ECO:0000256" key="2">
    <source>
        <dbReference type="ARBA" id="ARBA00022679"/>
    </source>
</evidence>
<gene>
    <name evidence="5" type="ORF">BP5553_01381</name>
</gene>
<evidence type="ECO:0000259" key="4">
    <source>
        <dbReference type="Pfam" id="PF06094"/>
    </source>
</evidence>
<dbReference type="PANTHER" id="PTHR31544">
    <property type="entry name" value="AIG2-LIKE PROTEIN D"/>
    <property type="match status" value="1"/>
</dbReference>
<dbReference type="Proteomes" id="UP000254866">
    <property type="component" value="Unassembled WGS sequence"/>
</dbReference>
<accession>A0A370U0V1</accession>
<dbReference type="CDD" id="cd06661">
    <property type="entry name" value="GGCT_like"/>
    <property type="match status" value="1"/>
</dbReference>
<dbReference type="InterPro" id="IPR045038">
    <property type="entry name" value="AIG2-like"/>
</dbReference>
<dbReference type="PANTHER" id="PTHR31544:SF4">
    <property type="entry name" value="GAMMA-GLUTAMYLCYCLOTRANSFERASE-RELATED"/>
    <property type="match status" value="1"/>
</dbReference>
<comment type="similarity">
    <text evidence="1">Belongs to the gamma-glutamylcyclotransferase family.</text>
</comment>
<dbReference type="SUPFAM" id="SSF110857">
    <property type="entry name" value="Gamma-glutamyl cyclotransferase-like"/>
    <property type="match status" value="1"/>
</dbReference>
<dbReference type="Gene3D" id="3.10.490.10">
    <property type="entry name" value="Gamma-glutamyl cyclotransferase-like"/>
    <property type="match status" value="1"/>
</dbReference>
<dbReference type="GeneID" id="43594230"/>
<dbReference type="InterPro" id="IPR013024">
    <property type="entry name" value="GGCT-like"/>
</dbReference>
<dbReference type="InterPro" id="IPR036568">
    <property type="entry name" value="GGCT-like_sf"/>
</dbReference>
<dbReference type="AlphaFoldDB" id="A0A370U0V1"/>
<feature type="domain" description="Gamma-glutamylcyclotransferase AIG2-like" evidence="4">
    <location>
        <begin position="216"/>
        <end position="315"/>
    </location>
</feature>